<evidence type="ECO:0000256" key="2">
    <source>
        <dbReference type="ARBA" id="ARBA00022670"/>
    </source>
</evidence>
<dbReference type="PROSITE" id="PS00139">
    <property type="entry name" value="THIOL_PROTEASE_CYS"/>
    <property type="match status" value="1"/>
</dbReference>
<dbReference type="STRING" id="1133569.FD21_GL001756"/>
<sequence length="444" mass="50685">MNEGIIMEKDILPTDLAQLKKKFAAQKQAQILARTVQKNGVAAASENYAARQNLNQVFSVEVKTGKVTNQKKSGRCWLFSTLNTLRHQFAEKYQVKDFQLSQNYNSFYDRLEKANKFYESVLETAALPLADRRVMNLFDEPNSDGGQWSNAAALINKYGVVPQAVMPETYNSENTAEINDALNLKLRKDGLALRDAKESGQSAEELRQLKMEFLSVVYRMLVFAFGEPPTEFDFEYRDDQKEYHYDQKLTAQQFFQKYFTWDFDDYVCLTNAPDHQLGQVYGLPSEDYIFDGQKIAFVNTEITALKQAAIAQLKAGLTVWFGNDVLKASDRQQGILAPEFYQRGELFGADLDLSKADRLRSREAAVSHAMTLVGVDLVAGRPTKWKVENSWGEKNGQQGYFIMSDRWFDDFVYEVIVKKEFLQSKELAILQQTPINLAPWDSLA</sequence>
<keyword evidence="2 5" id="KW-0645">Protease</keyword>
<organism evidence="7 8">
    <name type="scientific">Liquorilactobacillus vini DSM 20605</name>
    <dbReference type="NCBI Taxonomy" id="1133569"/>
    <lineage>
        <taxon>Bacteria</taxon>
        <taxon>Bacillati</taxon>
        <taxon>Bacillota</taxon>
        <taxon>Bacilli</taxon>
        <taxon>Lactobacillales</taxon>
        <taxon>Lactobacillaceae</taxon>
        <taxon>Liquorilactobacillus</taxon>
    </lineage>
</organism>
<evidence type="ECO:0000256" key="1">
    <source>
        <dbReference type="ARBA" id="ARBA00004496"/>
    </source>
</evidence>
<gene>
    <name evidence="7" type="ORF">FD21_GL001756</name>
</gene>
<accession>A0A0R2CC51</accession>
<dbReference type="GO" id="GO:0043418">
    <property type="term" value="P:homocysteine catabolic process"/>
    <property type="evidence" value="ECO:0007669"/>
    <property type="project" value="TreeGrafter"/>
</dbReference>
<dbReference type="GO" id="GO:0009636">
    <property type="term" value="P:response to toxic substance"/>
    <property type="evidence" value="ECO:0007669"/>
    <property type="project" value="TreeGrafter"/>
</dbReference>
<proteinExistence type="inferred from homology"/>
<dbReference type="PATRIC" id="fig|1133569.4.peg.1901"/>
<feature type="active site" evidence="6">
    <location>
        <position position="368"/>
    </location>
</feature>
<dbReference type="GO" id="GO:0005737">
    <property type="term" value="C:cytoplasm"/>
    <property type="evidence" value="ECO:0007669"/>
    <property type="project" value="UniProtKB-SubCell"/>
</dbReference>
<name>A0A0R2CC51_9LACO</name>
<dbReference type="GO" id="GO:0006508">
    <property type="term" value="P:proteolysis"/>
    <property type="evidence" value="ECO:0007669"/>
    <property type="project" value="UniProtKB-KW"/>
</dbReference>
<dbReference type="EMBL" id="AYYX01000006">
    <property type="protein sequence ID" value="KRM89373.1"/>
    <property type="molecule type" value="Genomic_DNA"/>
</dbReference>
<evidence type="ECO:0000313" key="8">
    <source>
        <dbReference type="Proteomes" id="UP000051576"/>
    </source>
</evidence>
<keyword evidence="8" id="KW-1185">Reference proteome</keyword>
<dbReference type="InterPro" id="IPR000169">
    <property type="entry name" value="Pept_cys_AS"/>
</dbReference>
<dbReference type="eggNOG" id="COG3579">
    <property type="taxonomic scope" value="Bacteria"/>
</dbReference>
<dbReference type="Gene3D" id="3.90.70.10">
    <property type="entry name" value="Cysteine proteinases"/>
    <property type="match status" value="1"/>
</dbReference>
<dbReference type="SUPFAM" id="SSF54001">
    <property type="entry name" value="Cysteine proteinases"/>
    <property type="match status" value="1"/>
</dbReference>
<feature type="active site" evidence="6">
    <location>
        <position position="389"/>
    </location>
</feature>
<feature type="active site" evidence="6">
    <location>
        <position position="76"/>
    </location>
</feature>
<evidence type="ECO:0000256" key="3">
    <source>
        <dbReference type="ARBA" id="ARBA00022801"/>
    </source>
</evidence>
<protein>
    <recommendedName>
        <fullName evidence="5">Aminopeptidase</fullName>
    </recommendedName>
</protein>
<evidence type="ECO:0000256" key="4">
    <source>
        <dbReference type="ARBA" id="ARBA00022807"/>
    </source>
</evidence>
<keyword evidence="5" id="KW-0031">Aminopeptidase</keyword>
<keyword evidence="4 5" id="KW-0788">Thiol protease</keyword>
<comment type="subcellular location">
    <subcellularLocation>
        <location evidence="1">Cytoplasm</location>
    </subcellularLocation>
</comment>
<comment type="caution">
    <text evidence="7">The sequence shown here is derived from an EMBL/GenBank/DDBJ whole genome shotgun (WGS) entry which is preliminary data.</text>
</comment>
<dbReference type="CDD" id="cd00585">
    <property type="entry name" value="Peptidase_C1B"/>
    <property type="match status" value="1"/>
</dbReference>
<dbReference type="AlphaFoldDB" id="A0A0R2CC51"/>
<evidence type="ECO:0000313" key="7">
    <source>
        <dbReference type="EMBL" id="KRM89373.1"/>
    </source>
</evidence>
<evidence type="ECO:0000256" key="5">
    <source>
        <dbReference type="PIRNR" id="PIRNR005700"/>
    </source>
</evidence>
<dbReference type="PROSITE" id="PS00639">
    <property type="entry name" value="THIOL_PROTEASE_HIS"/>
    <property type="match status" value="1"/>
</dbReference>
<evidence type="ECO:0000256" key="6">
    <source>
        <dbReference type="PIRSR" id="PIRSR005700-1"/>
    </source>
</evidence>
<dbReference type="InterPro" id="IPR025660">
    <property type="entry name" value="Pept_his_AS"/>
</dbReference>
<dbReference type="PANTHER" id="PTHR10363:SF2">
    <property type="entry name" value="BLEOMYCIN HYDROLASE"/>
    <property type="match status" value="1"/>
</dbReference>
<dbReference type="PIRSF" id="PIRSF005700">
    <property type="entry name" value="PepC"/>
    <property type="match status" value="1"/>
</dbReference>
<dbReference type="InterPro" id="IPR004134">
    <property type="entry name" value="Peptidase_C1B"/>
</dbReference>
<dbReference type="PANTHER" id="PTHR10363">
    <property type="entry name" value="BLEOMYCIN HYDROLASE"/>
    <property type="match status" value="1"/>
</dbReference>
<keyword evidence="3 5" id="KW-0378">Hydrolase</keyword>
<dbReference type="GO" id="GO:0070005">
    <property type="term" value="F:cysteine-type aminopeptidase activity"/>
    <property type="evidence" value="ECO:0007669"/>
    <property type="project" value="InterPro"/>
</dbReference>
<dbReference type="Pfam" id="PF03051">
    <property type="entry name" value="Peptidase_C1_2"/>
    <property type="match status" value="1"/>
</dbReference>
<dbReference type="InterPro" id="IPR038765">
    <property type="entry name" value="Papain-like_cys_pep_sf"/>
</dbReference>
<comment type="similarity">
    <text evidence="5">Belongs to the peptidase C1 family.</text>
</comment>
<reference evidence="7 8" key="1">
    <citation type="journal article" date="2015" name="Genome Announc.">
        <title>Expanding the biotechnology potential of lactobacilli through comparative genomics of 213 strains and associated genera.</title>
        <authorList>
            <person name="Sun Z."/>
            <person name="Harris H.M."/>
            <person name="McCann A."/>
            <person name="Guo C."/>
            <person name="Argimon S."/>
            <person name="Zhang W."/>
            <person name="Yang X."/>
            <person name="Jeffery I.B."/>
            <person name="Cooney J.C."/>
            <person name="Kagawa T.F."/>
            <person name="Liu W."/>
            <person name="Song Y."/>
            <person name="Salvetti E."/>
            <person name="Wrobel A."/>
            <person name="Rasinkangas P."/>
            <person name="Parkhill J."/>
            <person name="Rea M.C."/>
            <person name="O'Sullivan O."/>
            <person name="Ritari J."/>
            <person name="Douillard F.P."/>
            <person name="Paul Ross R."/>
            <person name="Yang R."/>
            <person name="Briner A.E."/>
            <person name="Felis G.E."/>
            <person name="de Vos W.M."/>
            <person name="Barrangou R."/>
            <person name="Klaenhammer T.R."/>
            <person name="Caufield P.W."/>
            <person name="Cui Y."/>
            <person name="Zhang H."/>
            <person name="O'Toole P.W."/>
        </authorList>
    </citation>
    <scope>NUCLEOTIDE SEQUENCE [LARGE SCALE GENOMIC DNA]</scope>
    <source>
        <strain evidence="7 8">DSM 20605</strain>
    </source>
</reference>
<dbReference type="Proteomes" id="UP000051576">
    <property type="component" value="Unassembled WGS sequence"/>
</dbReference>